<feature type="transmembrane region" description="Helical" evidence="7">
    <location>
        <begin position="213"/>
        <end position="238"/>
    </location>
</feature>
<keyword evidence="6 7" id="KW-0472">Membrane</keyword>
<comment type="subcellular location">
    <subcellularLocation>
        <location evidence="1">Membrane</location>
        <topology evidence="1">Multi-pass membrane protein</topology>
    </subcellularLocation>
</comment>
<feature type="transmembrane region" description="Helical" evidence="7">
    <location>
        <begin position="44"/>
        <end position="61"/>
    </location>
</feature>
<sequence>MTLAVFYKLVAIFLTAGLGWVVGRMRWLGDERKGADPARTLSNAAFYIFVPALLFRTTSRLDFAHMPWGLIGAFFVPVVGLAVIVYAIGRHRNRAGSGAAAAPAVRAVSASFGNTLQIGVPMAAALFGEAGLGLHITIVSLHSLTLLTVLTTLAELDLARARARHEEAGGGTLLATLKVTVRNTIIHPVVLPVLAGMAWNLTGLGLPTVVDEVLVQLGSAVVPLCLTLIGMSLAYYGLRGSLRGAIALTATKLLVLPAVVLVVAHWGFGLQGLPLQVAVMMAALPAGSNTLMFSQRYETLEGETTSTIVLSTLAFAATAPLWLAVLAWVD</sequence>
<dbReference type="PANTHER" id="PTHR36838">
    <property type="entry name" value="AUXIN EFFLUX CARRIER FAMILY PROTEIN"/>
    <property type="match status" value="1"/>
</dbReference>
<evidence type="ECO:0000256" key="5">
    <source>
        <dbReference type="ARBA" id="ARBA00022989"/>
    </source>
</evidence>
<gene>
    <name evidence="8" type="ORF">MW290_15810</name>
</gene>
<dbReference type="Pfam" id="PF03547">
    <property type="entry name" value="Mem_trans"/>
    <property type="match status" value="1"/>
</dbReference>
<keyword evidence="5 7" id="KW-1133">Transmembrane helix</keyword>
<dbReference type="InterPro" id="IPR004776">
    <property type="entry name" value="Mem_transp_PIN-like"/>
</dbReference>
<dbReference type="Proteomes" id="UP001056201">
    <property type="component" value="Chromosome 2"/>
</dbReference>
<dbReference type="PANTHER" id="PTHR36838:SF3">
    <property type="entry name" value="TRANSPORTER AUXIN EFFLUX CARRIER EC FAMILY"/>
    <property type="match status" value="1"/>
</dbReference>
<dbReference type="RefSeq" id="WP_250198681.1">
    <property type="nucleotide sequence ID" value="NZ_CP097636.1"/>
</dbReference>
<feature type="transmembrane region" description="Helical" evidence="7">
    <location>
        <begin position="6"/>
        <end position="23"/>
    </location>
</feature>
<accession>A0ABY4SBU4</accession>
<evidence type="ECO:0000256" key="4">
    <source>
        <dbReference type="ARBA" id="ARBA00022692"/>
    </source>
</evidence>
<feature type="transmembrane region" description="Helical" evidence="7">
    <location>
        <begin position="67"/>
        <end position="88"/>
    </location>
</feature>
<evidence type="ECO:0000313" key="9">
    <source>
        <dbReference type="Proteomes" id="UP001056201"/>
    </source>
</evidence>
<evidence type="ECO:0000256" key="7">
    <source>
        <dbReference type="SAM" id="Phobius"/>
    </source>
</evidence>
<dbReference type="EMBL" id="CP097636">
    <property type="protein sequence ID" value="URI10474.1"/>
    <property type="molecule type" value="Genomic_DNA"/>
</dbReference>
<keyword evidence="9" id="KW-1185">Reference proteome</keyword>
<evidence type="ECO:0000256" key="2">
    <source>
        <dbReference type="ARBA" id="ARBA00022448"/>
    </source>
</evidence>
<evidence type="ECO:0000256" key="1">
    <source>
        <dbReference type="ARBA" id="ARBA00004141"/>
    </source>
</evidence>
<evidence type="ECO:0000313" key="8">
    <source>
        <dbReference type="EMBL" id="URI10474.1"/>
    </source>
</evidence>
<proteinExistence type="predicted"/>
<evidence type="ECO:0000256" key="6">
    <source>
        <dbReference type="ARBA" id="ARBA00023136"/>
    </source>
</evidence>
<keyword evidence="4 7" id="KW-0812">Transmembrane</keyword>
<reference evidence="8" key="1">
    <citation type="submission" date="2022-05" db="EMBL/GenBank/DDBJ databases">
        <title>An RpoN-dependent PEP-CTERM gene is involved in floc formation of an Aquincola tertiaricarbonis strain.</title>
        <authorList>
            <person name="Qiu D."/>
            <person name="Xia M."/>
        </authorList>
    </citation>
    <scope>NUCLEOTIDE SEQUENCE</scope>
    <source>
        <strain evidence="8">RN12</strain>
    </source>
</reference>
<organism evidence="8 9">
    <name type="scientific">Aquincola tertiaricarbonis</name>
    <dbReference type="NCBI Taxonomy" id="391953"/>
    <lineage>
        <taxon>Bacteria</taxon>
        <taxon>Pseudomonadati</taxon>
        <taxon>Pseudomonadota</taxon>
        <taxon>Betaproteobacteria</taxon>
        <taxon>Burkholderiales</taxon>
        <taxon>Sphaerotilaceae</taxon>
        <taxon>Aquincola</taxon>
    </lineage>
</organism>
<feature type="transmembrane region" description="Helical" evidence="7">
    <location>
        <begin position="245"/>
        <end position="267"/>
    </location>
</feature>
<feature type="transmembrane region" description="Helical" evidence="7">
    <location>
        <begin position="184"/>
        <end position="201"/>
    </location>
</feature>
<feature type="transmembrane region" description="Helical" evidence="7">
    <location>
        <begin position="305"/>
        <end position="329"/>
    </location>
</feature>
<protein>
    <submittedName>
        <fullName evidence="8">AEC family transporter</fullName>
    </submittedName>
</protein>
<keyword evidence="2" id="KW-0813">Transport</keyword>
<evidence type="ECO:0000256" key="3">
    <source>
        <dbReference type="ARBA" id="ARBA00022475"/>
    </source>
</evidence>
<feature type="transmembrane region" description="Helical" evidence="7">
    <location>
        <begin position="132"/>
        <end position="154"/>
    </location>
</feature>
<keyword evidence="3" id="KW-1003">Cell membrane</keyword>
<name>A0ABY4SBU4_AQUTE</name>
<feature type="transmembrane region" description="Helical" evidence="7">
    <location>
        <begin position="273"/>
        <end position="293"/>
    </location>
</feature>